<keyword evidence="2" id="KW-1185">Reference proteome</keyword>
<name>A0AA39UJQ7_9AGAR</name>
<dbReference type="EMBL" id="JAUEPU010000030">
    <property type="protein sequence ID" value="KAK0492237.1"/>
    <property type="molecule type" value="Genomic_DNA"/>
</dbReference>
<accession>A0AA39UJQ7</accession>
<organism evidence="1 2">
    <name type="scientific">Armillaria luteobubalina</name>
    <dbReference type="NCBI Taxonomy" id="153913"/>
    <lineage>
        <taxon>Eukaryota</taxon>
        <taxon>Fungi</taxon>
        <taxon>Dikarya</taxon>
        <taxon>Basidiomycota</taxon>
        <taxon>Agaricomycotina</taxon>
        <taxon>Agaricomycetes</taxon>
        <taxon>Agaricomycetidae</taxon>
        <taxon>Agaricales</taxon>
        <taxon>Marasmiineae</taxon>
        <taxon>Physalacriaceae</taxon>
        <taxon>Armillaria</taxon>
    </lineage>
</organism>
<comment type="caution">
    <text evidence="1">The sequence shown here is derived from an EMBL/GenBank/DDBJ whole genome shotgun (WGS) entry which is preliminary data.</text>
</comment>
<sequence>MTLAMFTTLPVFSIRRRKSEQTLKDIEDANYLAWAVHLHYASSDPKAKHQVELITEMYHLAVKNAYYNTTCLCHSATGNSQNPIKIKLLEDKIEGIECDITTSCASSISLDGKIDTAQTTADNAQTIANTTQTIANTTQTTAKNALIANQNGCR</sequence>
<proteinExistence type="predicted"/>
<dbReference type="Proteomes" id="UP001175228">
    <property type="component" value="Unassembled WGS sequence"/>
</dbReference>
<evidence type="ECO:0000313" key="2">
    <source>
        <dbReference type="Proteomes" id="UP001175228"/>
    </source>
</evidence>
<evidence type="ECO:0000313" key="1">
    <source>
        <dbReference type="EMBL" id="KAK0492237.1"/>
    </source>
</evidence>
<dbReference type="AlphaFoldDB" id="A0AA39UJQ7"/>
<gene>
    <name evidence="1" type="ORF">EDD18DRAFT_1108994</name>
</gene>
<reference evidence="1" key="1">
    <citation type="submission" date="2023-06" db="EMBL/GenBank/DDBJ databases">
        <authorList>
            <consortium name="Lawrence Berkeley National Laboratory"/>
            <person name="Ahrendt S."/>
            <person name="Sahu N."/>
            <person name="Indic B."/>
            <person name="Wong-Bajracharya J."/>
            <person name="Merenyi Z."/>
            <person name="Ke H.-M."/>
            <person name="Monk M."/>
            <person name="Kocsube S."/>
            <person name="Drula E."/>
            <person name="Lipzen A."/>
            <person name="Balint B."/>
            <person name="Henrissat B."/>
            <person name="Andreopoulos B."/>
            <person name="Martin F.M."/>
            <person name="Harder C.B."/>
            <person name="Rigling D."/>
            <person name="Ford K.L."/>
            <person name="Foster G.D."/>
            <person name="Pangilinan J."/>
            <person name="Papanicolaou A."/>
            <person name="Barry K."/>
            <person name="LaButti K."/>
            <person name="Viragh M."/>
            <person name="Koriabine M."/>
            <person name="Yan M."/>
            <person name="Riley R."/>
            <person name="Champramary S."/>
            <person name="Plett K.L."/>
            <person name="Tsai I.J."/>
            <person name="Slot J."/>
            <person name="Sipos G."/>
            <person name="Plett J."/>
            <person name="Nagy L.G."/>
            <person name="Grigoriev I.V."/>
        </authorList>
    </citation>
    <scope>NUCLEOTIDE SEQUENCE</scope>
    <source>
        <strain evidence="1">HWK02</strain>
    </source>
</reference>
<protein>
    <submittedName>
        <fullName evidence="1">Uncharacterized protein</fullName>
    </submittedName>
</protein>